<dbReference type="GO" id="GO:0004497">
    <property type="term" value="F:monooxygenase activity"/>
    <property type="evidence" value="ECO:0007669"/>
    <property type="project" value="UniProtKB-KW"/>
</dbReference>
<evidence type="ECO:0000256" key="1">
    <source>
        <dbReference type="ARBA" id="ARBA00001971"/>
    </source>
</evidence>
<dbReference type="PRINTS" id="PR00359">
    <property type="entry name" value="BP450"/>
</dbReference>
<dbReference type="InterPro" id="IPR002397">
    <property type="entry name" value="Cyt_P450_B"/>
</dbReference>
<name>X0PM67_RHOWR</name>
<comment type="similarity">
    <text evidence="2 8">Belongs to the cytochrome P450 family.</text>
</comment>
<dbReference type="PROSITE" id="PS00086">
    <property type="entry name" value="CYTOCHROME_P450"/>
    <property type="match status" value="1"/>
</dbReference>
<dbReference type="CDD" id="cd11035">
    <property type="entry name" value="P450cam-like"/>
    <property type="match status" value="1"/>
</dbReference>
<keyword evidence="10" id="KW-1185">Reference proteome</keyword>
<dbReference type="InterPro" id="IPR036396">
    <property type="entry name" value="Cyt_P450_sf"/>
</dbReference>
<evidence type="ECO:0000313" key="9">
    <source>
        <dbReference type="EMBL" id="GAF43624.1"/>
    </source>
</evidence>
<accession>X0PM67</accession>
<proteinExistence type="inferred from homology"/>
<evidence type="ECO:0000256" key="8">
    <source>
        <dbReference type="RuleBase" id="RU000461"/>
    </source>
</evidence>
<reference evidence="9 10" key="1">
    <citation type="submission" date="2014-02" db="EMBL/GenBank/DDBJ databases">
        <title>Whole genome shotgun sequence of Rhodococcus wratislaviensis NBRC 100605.</title>
        <authorList>
            <person name="Hosoyama A."/>
            <person name="Tsuchikane K."/>
            <person name="Yoshida I."/>
            <person name="Ohji S."/>
            <person name="Ichikawa N."/>
            <person name="Yamazoe A."/>
            <person name="Fujita N."/>
        </authorList>
    </citation>
    <scope>NUCLEOTIDE SEQUENCE [LARGE SCALE GENOMIC DNA]</scope>
    <source>
        <strain evidence="9 10">NBRC 100605</strain>
    </source>
</reference>
<dbReference type="Proteomes" id="UP000019491">
    <property type="component" value="Unassembled WGS sequence"/>
</dbReference>
<evidence type="ECO:0000256" key="4">
    <source>
        <dbReference type="ARBA" id="ARBA00022723"/>
    </source>
</evidence>
<dbReference type="Pfam" id="PF00067">
    <property type="entry name" value="p450"/>
    <property type="match status" value="1"/>
</dbReference>
<dbReference type="InterPro" id="IPR001128">
    <property type="entry name" value="Cyt_P450"/>
</dbReference>
<sequence length="404" mass="45151">MSSPITDVPIPAHVPAELVCDTDIVNDPDLLADPYAAFDRLREKGNILWSPKLGGHWIVLGAHEVREAFQKADTFSNYPTGIPPLNEFWPRKLIPQELDGDDHKRYRRLLTPFFSPSAIRPMADSIRARTHELISQFADRDEVEFVDAVARPLPSTVFLDLFGLPLEQADVFTDWTYQLLHSGSHEKSAEAGQNVVTYLIELIAQRRQDPKDDLLSTLTNAVVDGEPLTPDEVLDTAFLLFIAGLDTVTSQLGVVFHHLAQHPELQQQLREDPESIPAALEELLRVYPIVPPARTLTEDYTLGGVEFKTGDTVLLAASAASRDPEVYDNPDVVELHRGGSWTTAFGMGPHRCLGSHLARQELTIVLELMVEMVPEFELAPGHESKWHTAGNVWGLDKLQLRFKK</sequence>
<keyword evidence="5 8" id="KW-0560">Oxidoreductase</keyword>
<dbReference type="RefSeq" id="WP_037228536.1">
    <property type="nucleotide sequence ID" value="NZ_BAWF01000009.1"/>
</dbReference>
<comment type="cofactor">
    <cofactor evidence="1">
        <name>heme</name>
        <dbReference type="ChEBI" id="CHEBI:30413"/>
    </cofactor>
</comment>
<evidence type="ECO:0000256" key="5">
    <source>
        <dbReference type="ARBA" id="ARBA00023002"/>
    </source>
</evidence>
<evidence type="ECO:0000256" key="7">
    <source>
        <dbReference type="ARBA" id="ARBA00023033"/>
    </source>
</evidence>
<comment type="caution">
    <text evidence="9">The sequence shown here is derived from an EMBL/GenBank/DDBJ whole genome shotgun (WGS) entry which is preliminary data.</text>
</comment>
<dbReference type="PRINTS" id="PR00385">
    <property type="entry name" value="P450"/>
</dbReference>
<dbReference type="GO" id="GO:0016705">
    <property type="term" value="F:oxidoreductase activity, acting on paired donors, with incorporation or reduction of molecular oxygen"/>
    <property type="evidence" value="ECO:0007669"/>
    <property type="project" value="InterPro"/>
</dbReference>
<evidence type="ECO:0000256" key="3">
    <source>
        <dbReference type="ARBA" id="ARBA00022617"/>
    </source>
</evidence>
<dbReference type="AlphaFoldDB" id="X0PM67"/>
<dbReference type="EMBL" id="BAWF01000009">
    <property type="protein sequence ID" value="GAF43624.1"/>
    <property type="molecule type" value="Genomic_DNA"/>
</dbReference>
<dbReference type="OrthoDB" id="3455208at2"/>
<dbReference type="PANTHER" id="PTHR46696:SF6">
    <property type="entry name" value="P450, PUTATIVE (EUROFUNG)-RELATED"/>
    <property type="match status" value="1"/>
</dbReference>
<keyword evidence="6 8" id="KW-0408">Iron</keyword>
<dbReference type="PANTHER" id="PTHR46696">
    <property type="entry name" value="P450, PUTATIVE (EUROFUNG)-RELATED"/>
    <property type="match status" value="1"/>
</dbReference>
<keyword evidence="7 8" id="KW-0503">Monooxygenase</keyword>
<protein>
    <submittedName>
        <fullName evidence="9">Putative cytochrome P450</fullName>
    </submittedName>
</protein>
<dbReference type="InterPro" id="IPR017972">
    <property type="entry name" value="Cyt_P450_CS"/>
</dbReference>
<keyword evidence="4 8" id="KW-0479">Metal-binding</keyword>
<dbReference type="Gene3D" id="1.10.630.10">
    <property type="entry name" value="Cytochrome P450"/>
    <property type="match status" value="1"/>
</dbReference>
<dbReference type="GO" id="GO:0005506">
    <property type="term" value="F:iron ion binding"/>
    <property type="evidence" value="ECO:0007669"/>
    <property type="project" value="InterPro"/>
</dbReference>
<gene>
    <name evidence="9" type="ORF">RW1_009_00480</name>
</gene>
<keyword evidence="3 8" id="KW-0349">Heme</keyword>
<dbReference type="FunFam" id="1.10.630.10:FF:000018">
    <property type="entry name" value="Cytochrome P450 monooxygenase"/>
    <property type="match status" value="1"/>
</dbReference>
<dbReference type="SUPFAM" id="SSF48264">
    <property type="entry name" value="Cytochrome P450"/>
    <property type="match status" value="1"/>
</dbReference>
<evidence type="ECO:0000256" key="6">
    <source>
        <dbReference type="ARBA" id="ARBA00023004"/>
    </source>
</evidence>
<organism evidence="9 10">
    <name type="scientific">Rhodococcus wratislaviensis NBRC 100605</name>
    <dbReference type="NCBI Taxonomy" id="1219028"/>
    <lineage>
        <taxon>Bacteria</taxon>
        <taxon>Bacillati</taxon>
        <taxon>Actinomycetota</taxon>
        <taxon>Actinomycetes</taxon>
        <taxon>Mycobacteriales</taxon>
        <taxon>Nocardiaceae</taxon>
        <taxon>Rhodococcus</taxon>
    </lineage>
</organism>
<evidence type="ECO:0000256" key="2">
    <source>
        <dbReference type="ARBA" id="ARBA00010617"/>
    </source>
</evidence>
<evidence type="ECO:0000313" key="10">
    <source>
        <dbReference type="Proteomes" id="UP000019491"/>
    </source>
</evidence>
<dbReference type="GO" id="GO:0020037">
    <property type="term" value="F:heme binding"/>
    <property type="evidence" value="ECO:0007669"/>
    <property type="project" value="InterPro"/>
</dbReference>